<dbReference type="EMBL" id="JAJEQR010000025">
    <property type="protein sequence ID" value="MCC2231233.1"/>
    <property type="molecule type" value="Genomic_DNA"/>
</dbReference>
<name>A0AAE3JFC9_9FIRM</name>
<proteinExistence type="predicted"/>
<organism evidence="1 2">
    <name type="scientific">Hominifimenecus microfluidus</name>
    <dbReference type="NCBI Taxonomy" id="2885348"/>
    <lineage>
        <taxon>Bacteria</taxon>
        <taxon>Bacillati</taxon>
        <taxon>Bacillota</taxon>
        <taxon>Clostridia</taxon>
        <taxon>Lachnospirales</taxon>
        <taxon>Lachnospiraceae</taxon>
        <taxon>Hominifimenecus</taxon>
    </lineage>
</organism>
<dbReference type="RefSeq" id="WP_147353842.1">
    <property type="nucleotide sequence ID" value="NZ_JAJEQR010000025.1"/>
</dbReference>
<dbReference type="Proteomes" id="UP001198182">
    <property type="component" value="Unassembled WGS sequence"/>
</dbReference>
<evidence type="ECO:0000313" key="2">
    <source>
        <dbReference type="Proteomes" id="UP001198182"/>
    </source>
</evidence>
<comment type="caution">
    <text evidence="1">The sequence shown here is derived from an EMBL/GenBank/DDBJ whole genome shotgun (WGS) entry which is preliminary data.</text>
</comment>
<gene>
    <name evidence="1" type="ORF">LKD81_09540</name>
</gene>
<sequence>MFRINHNDAIELEHQVRRLYGCDRGGVSGMADADYFEGHPIQAAVLVVSYIHANHRESGPYQFDEFLNKYETIFEYPDENNAADEVRNYIDELSSIVEQYI</sequence>
<evidence type="ECO:0000313" key="1">
    <source>
        <dbReference type="EMBL" id="MCC2231233.1"/>
    </source>
</evidence>
<dbReference type="AlphaFoldDB" id="A0AAE3JFC9"/>
<accession>A0AAE3JFC9</accession>
<protein>
    <submittedName>
        <fullName evidence="1">Uncharacterized protein</fullName>
    </submittedName>
</protein>
<reference evidence="1" key="1">
    <citation type="submission" date="2021-10" db="EMBL/GenBank/DDBJ databases">
        <title>Anaerobic single-cell dispensing facilitates the cultivation of human gut bacteria.</title>
        <authorList>
            <person name="Afrizal A."/>
        </authorList>
    </citation>
    <scope>NUCLEOTIDE SEQUENCE</scope>
    <source>
        <strain evidence="1">CLA-AA-H215</strain>
    </source>
</reference>
<keyword evidence="2" id="KW-1185">Reference proteome</keyword>